<dbReference type="Proteomes" id="UP000712281">
    <property type="component" value="Unassembled WGS sequence"/>
</dbReference>
<dbReference type="SUPFAM" id="SSF54001">
    <property type="entry name" value="Cysteine proteinases"/>
    <property type="match status" value="1"/>
</dbReference>
<protein>
    <recommendedName>
        <fullName evidence="4">Peptidase C1A papain C-terminal domain-containing protein</fullName>
    </recommendedName>
</protein>
<feature type="region of interest" description="Disordered" evidence="1">
    <location>
        <begin position="98"/>
        <end position="122"/>
    </location>
</feature>
<evidence type="ECO:0000313" key="2">
    <source>
        <dbReference type="EMBL" id="KAF2599731.1"/>
    </source>
</evidence>
<evidence type="ECO:0000313" key="3">
    <source>
        <dbReference type="Proteomes" id="UP000712281"/>
    </source>
</evidence>
<organism evidence="2 3">
    <name type="scientific">Brassica cretica</name>
    <name type="common">Mustard</name>
    <dbReference type="NCBI Taxonomy" id="69181"/>
    <lineage>
        <taxon>Eukaryota</taxon>
        <taxon>Viridiplantae</taxon>
        <taxon>Streptophyta</taxon>
        <taxon>Embryophyta</taxon>
        <taxon>Tracheophyta</taxon>
        <taxon>Spermatophyta</taxon>
        <taxon>Magnoliopsida</taxon>
        <taxon>eudicotyledons</taxon>
        <taxon>Gunneridae</taxon>
        <taxon>Pentapetalae</taxon>
        <taxon>rosids</taxon>
        <taxon>malvids</taxon>
        <taxon>Brassicales</taxon>
        <taxon>Brassicaceae</taxon>
        <taxon>Brassiceae</taxon>
        <taxon>Brassica</taxon>
    </lineage>
</organism>
<dbReference type="InterPro" id="IPR038765">
    <property type="entry name" value="Papain-like_cys_pep_sf"/>
</dbReference>
<evidence type="ECO:0000256" key="1">
    <source>
        <dbReference type="SAM" id="MobiDB-lite"/>
    </source>
</evidence>
<dbReference type="EMBL" id="QGKW02000717">
    <property type="protein sequence ID" value="KAF2599731.1"/>
    <property type="molecule type" value="Genomic_DNA"/>
</dbReference>
<sequence>MLMLVLGQSISKPNQAELKVKAGQTLKVKPGENCLIHISQASLGKAENGVSALLYATVDDKKLLLGTLSQDISFDHLLFDREFELSHTLDRGSVHVIGHQRNKKKRANESSKTPVSFKKSKPNTENSFEEITKICQNLVVLLKSFPTKKDIPATFDKWERTANSRWPLKRDSWRDKRRDNIPPQYIQTQGNCWAIAFYRQWSTMAKLKGRSRPKLTLAKLMSGVSFRYRTGDGQLRKLEAAVEFMKNEHYVDEMFLHVKPSGDSEDEKFERLIERLLLEGPVAVSFDYFPSYRTGIHVGLLMGSGIELVDGEPKHFWDIYESRGASWRDCGFDRLARHEGLILQATEMRL</sequence>
<gene>
    <name evidence="2" type="ORF">F2Q68_00007689</name>
</gene>
<proteinExistence type="predicted"/>
<accession>A0A8S9L107</accession>
<evidence type="ECO:0008006" key="4">
    <source>
        <dbReference type="Google" id="ProtNLM"/>
    </source>
</evidence>
<dbReference type="Gene3D" id="2.60.120.340">
    <property type="entry name" value="Nucleoplasmin core domain"/>
    <property type="match status" value="1"/>
</dbReference>
<reference evidence="2" key="1">
    <citation type="submission" date="2019-12" db="EMBL/GenBank/DDBJ databases">
        <title>Genome sequencing and annotation of Brassica cretica.</title>
        <authorList>
            <person name="Studholme D.J."/>
            <person name="Sarris P.F."/>
        </authorList>
    </citation>
    <scope>NUCLEOTIDE SEQUENCE</scope>
    <source>
        <strain evidence="2">PFS-001/15</strain>
        <tissue evidence="2">Leaf</tissue>
    </source>
</reference>
<dbReference type="AlphaFoldDB" id="A0A8S9L107"/>
<comment type="caution">
    <text evidence="2">The sequence shown here is derived from an EMBL/GenBank/DDBJ whole genome shotgun (WGS) entry which is preliminary data.</text>
</comment>
<name>A0A8S9L107_BRACR</name>